<dbReference type="VEuPathDB" id="FungiDB:BO78DRAFT_156744"/>
<reference evidence="1 2" key="1">
    <citation type="submission" date="2018-02" db="EMBL/GenBank/DDBJ databases">
        <title>The genomes of Aspergillus section Nigri reveals drivers in fungal speciation.</title>
        <authorList>
            <consortium name="DOE Joint Genome Institute"/>
            <person name="Vesth T.C."/>
            <person name="Nybo J."/>
            <person name="Theobald S."/>
            <person name="Brandl J."/>
            <person name="Frisvad J.C."/>
            <person name="Nielsen K.F."/>
            <person name="Lyhne E.K."/>
            <person name="Kogle M.E."/>
            <person name="Kuo A."/>
            <person name="Riley R."/>
            <person name="Clum A."/>
            <person name="Nolan M."/>
            <person name="Lipzen A."/>
            <person name="Salamov A."/>
            <person name="Henrissat B."/>
            <person name="Wiebenga A."/>
            <person name="De vries R.P."/>
            <person name="Grigoriev I.V."/>
            <person name="Mortensen U.H."/>
            <person name="Andersen M.R."/>
            <person name="Baker S.E."/>
        </authorList>
    </citation>
    <scope>NUCLEOTIDE SEQUENCE [LARGE SCALE GENOMIC DNA]</scope>
    <source>
        <strain evidence="1 2">CBS 121057</strain>
    </source>
</reference>
<organism evidence="1 2">
    <name type="scientific">Aspergillus sclerotiicarbonarius (strain CBS 121057 / IBT 28362)</name>
    <dbReference type="NCBI Taxonomy" id="1448318"/>
    <lineage>
        <taxon>Eukaryota</taxon>
        <taxon>Fungi</taxon>
        <taxon>Dikarya</taxon>
        <taxon>Ascomycota</taxon>
        <taxon>Pezizomycotina</taxon>
        <taxon>Eurotiomycetes</taxon>
        <taxon>Eurotiomycetidae</taxon>
        <taxon>Eurotiales</taxon>
        <taxon>Aspergillaceae</taxon>
        <taxon>Aspergillus</taxon>
        <taxon>Aspergillus subgen. Circumdati</taxon>
    </lineage>
</organism>
<dbReference type="PROSITE" id="PS51257">
    <property type="entry name" value="PROKAR_LIPOPROTEIN"/>
    <property type="match status" value="1"/>
</dbReference>
<accession>A0A319EMR8</accession>
<keyword evidence="2" id="KW-1185">Reference proteome</keyword>
<dbReference type="EMBL" id="KZ826362">
    <property type="protein sequence ID" value="PYI05054.1"/>
    <property type="molecule type" value="Genomic_DNA"/>
</dbReference>
<evidence type="ECO:0000313" key="1">
    <source>
        <dbReference type="EMBL" id="PYI05054.1"/>
    </source>
</evidence>
<gene>
    <name evidence="1" type="ORF">BO78DRAFT_156744</name>
</gene>
<name>A0A319EMR8_ASPSB</name>
<dbReference type="AlphaFoldDB" id="A0A319EMR8"/>
<proteinExistence type="predicted"/>
<protein>
    <submittedName>
        <fullName evidence="1">Uncharacterized protein</fullName>
    </submittedName>
</protein>
<dbReference type="Proteomes" id="UP000248423">
    <property type="component" value="Unassembled WGS sequence"/>
</dbReference>
<sequence length="81" mass="8788">MLLTTQRRHEASHPVCGPGRPILSSILGMACPIEPWGECSGDSVSVECRLAHEKAEAPRRSVIDGESGRTVIRHPLIGLDF</sequence>
<evidence type="ECO:0000313" key="2">
    <source>
        <dbReference type="Proteomes" id="UP000248423"/>
    </source>
</evidence>